<dbReference type="Pfam" id="PF00441">
    <property type="entry name" value="Acyl-CoA_dh_1"/>
    <property type="match status" value="1"/>
</dbReference>
<evidence type="ECO:0000256" key="1">
    <source>
        <dbReference type="ARBA" id="ARBA00001974"/>
    </source>
</evidence>
<evidence type="ECO:0000259" key="8">
    <source>
        <dbReference type="Pfam" id="PF02770"/>
    </source>
</evidence>
<dbReference type="SUPFAM" id="SSF47203">
    <property type="entry name" value="Acyl-CoA dehydrogenase C-terminal domain-like"/>
    <property type="match status" value="1"/>
</dbReference>
<dbReference type="RefSeq" id="WP_163806928.1">
    <property type="nucleotide sequence ID" value="NZ_AP022620.1"/>
</dbReference>
<dbReference type="GO" id="GO:0003995">
    <property type="term" value="F:acyl-CoA dehydrogenase activity"/>
    <property type="evidence" value="ECO:0007669"/>
    <property type="project" value="InterPro"/>
</dbReference>
<dbReference type="AlphaFoldDB" id="A0A6N4WI80"/>
<dbReference type="PANTHER" id="PTHR42707:SF3">
    <property type="entry name" value="ACYL-COA DEHYDROGENASE AIDB-RELATED"/>
    <property type="match status" value="1"/>
</dbReference>
<dbReference type="InterPro" id="IPR006091">
    <property type="entry name" value="Acyl-CoA_Oxase/DH_mid-dom"/>
</dbReference>
<accession>A0A6N4WI80</accession>
<dbReference type="SUPFAM" id="SSF56645">
    <property type="entry name" value="Acyl-CoA dehydrogenase NM domain-like"/>
    <property type="match status" value="1"/>
</dbReference>
<dbReference type="InterPro" id="IPR009100">
    <property type="entry name" value="AcylCoA_DH/oxidase_NM_dom_sf"/>
</dbReference>
<dbReference type="InterPro" id="IPR052904">
    <property type="entry name" value="Acyl-CoA_dehydrogenase-like"/>
</dbReference>
<evidence type="ECO:0000256" key="4">
    <source>
        <dbReference type="ARBA" id="ARBA00022827"/>
    </source>
</evidence>
<dbReference type="Gene3D" id="6.10.250.600">
    <property type="match status" value="1"/>
</dbReference>
<dbReference type="InterPro" id="IPR041504">
    <property type="entry name" value="AidB_N"/>
</dbReference>
<dbReference type="FunFam" id="2.40.110.20:FF:000001">
    <property type="entry name" value="Acyl-CoA dehydrogenase AidB"/>
    <property type="match status" value="1"/>
</dbReference>
<comment type="similarity">
    <text evidence="2 6">Belongs to the acyl-CoA dehydrogenase family.</text>
</comment>
<dbReference type="KEGG" id="many:MANY_49390"/>
<keyword evidence="5 6" id="KW-0560">Oxidoreductase</keyword>
<dbReference type="InterPro" id="IPR036250">
    <property type="entry name" value="AcylCo_DH-like_C"/>
</dbReference>
<dbReference type="PANTHER" id="PTHR42707">
    <property type="entry name" value="ACYL-COA DEHYDROGENASE"/>
    <property type="match status" value="1"/>
</dbReference>
<dbReference type="InterPro" id="IPR009075">
    <property type="entry name" value="AcylCo_DH/oxidase_C"/>
</dbReference>
<evidence type="ECO:0000256" key="2">
    <source>
        <dbReference type="ARBA" id="ARBA00009347"/>
    </source>
</evidence>
<evidence type="ECO:0000259" key="9">
    <source>
        <dbReference type="Pfam" id="PF18158"/>
    </source>
</evidence>
<evidence type="ECO:0000256" key="6">
    <source>
        <dbReference type="RuleBase" id="RU362125"/>
    </source>
</evidence>
<evidence type="ECO:0000256" key="3">
    <source>
        <dbReference type="ARBA" id="ARBA00022630"/>
    </source>
</evidence>
<keyword evidence="4 6" id="KW-0274">FAD</keyword>
<proteinExistence type="inferred from homology"/>
<dbReference type="Pfam" id="PF18158">
    <property type="entry name" value="AidB_N"/>
    <property type="match status" value="1"/>
</dbReference>
<dbReference type="InterPro" id="IPR006089">
    <property type="entry name" value="Acyl-CoA_DH_CS"/>
</dbReference>
<feature type="domain" description="Acyl-CoA dehydrogenase/oxidase C-terminal" evidence="7">
    <location>
        <begin position="280"/>
        <end position="434"/>
    </location>
</feature>
<dbReference type="Proteomes" id="UP000467249">
    <property type="component" value="Chromosome"/>
</dbReference>
<feature type="domain" description="Acyl-CoA oxidase/dehydrogenase middle" evidence="8">
    <location>
        <begin position="177"/>
        <end position="269"/>
    </location>
</feature>
<dbReference type="Gene3D" id="1.20.140.10">
    <property type="entry name" value="Butyryl-CoA Dehydrogenase, subunit A, domain 3"/>
    <property type="match status" value="1"/>
</dbReference>
<evidence type="ECO:0000259" key="7">
    <source>
        <dbReference type="Pfam" id="PF00441"/>
    </source>
</evidence>
<dbReference type="EMBL" id="AP022620">
    <property type="protein sequence ID" value="BBZ79602.1"/>
    <property type="molecule type" value="Genomic_DNA"/>
</dbReference>
<sequence>MSDTHVVTNQVPPLVDHNPANSPVLIEALIREGGQWGLEEVTELGALAGSAQAQRWGDLADRNQPILHTHDRYGYRVDEIEYDPAYHELMRTAIAHGVHAAPWADERPGAHVVRAAKMGVWTPEPGHVCPISMTYAVVPALRHNPELAAVYEPLLTSREYDPELKVPATKAGITAGMSMTEKQGGSDVRAGTTQAVPNGDGSYSLTGHKWFTSAAMSDIFLVLAQAPGGLSCFMLPRVLPDGSRNRMFIQRLKDKLGNHANASSEIEYDGAVAWLVGEEGRGVPTIIEMVNLTRLDCTLGSATSMRNGLTRAVHHAQHRKAFGAYLIDQPLMRNVLADLAVEAEAATIVAMRMAGATDAAVRGDERETLLRRIGLAASKYWVCKRATPHAGEAMECLGGNGYAEESGMPRLYREAPLMGIWEGSGNVSALDTLRAMATRPECIAVLFDELATTAGQDARLDVHVATLRAELGDTDAVEYRARKVAEDICLALQGSLLVRHGHPAVAEAFLATRMGGNWGGAFGTLPTGLDLAPILERCLVKG</sequence>
<reference evidence="10 11" key="1">
    <citation type="journal article" date="2019" name="Emerg. Microbes Infect.">
        <title>Comprehensive subspecies identification of 175 nontuberculous mycobacteria species based on 7547 genomic profiles.</title>
        <authorList>
            <person name="Matsumoto Y."/>
            <person name="Kinjo T."/>
            <person name="Motooka D."/>
            <person name="Nabeya D."/>
            <person name="Jung N."/>
            <person name="Uechi K."/>
            <person name="Horii T."/>
            <person name="Iida T."/>
            <person name="Fujita J."/>
            <person name="Nakamura S."/>
        </authorList>
    </citation>
    <scope>NUCLEOTIDE SEQUENCE [LARGE SCALE GENOMIC DNA]</scope>
    <source>
        <strain evidence="10 11">JCM 30275</strain>
    </source>
</reference>
<dbReference type="PROSITE" id="PS00073">
    <property type="entry name" value="ACYL_COA_DH_2"/>
    <property type="match status" value="1"/>
</dbReference>
<dbReference type="Gene3D" id="2.40.110.20">
    <property type="match status" value="1"/>
</dbReference>
<organism evidence="10 11">
    <name type="scientific">Mycolicibacterium anyangense</name>
    <dbReference type="NCBI Taxonomy" id="1431246"/>
    <lineage>
        <taxon>Bacteria</taxon>
        <taxon>Bacillati</taxon>
        <taxon>Actinomycetota</taxon>
        <taxon>Actinomycetes</taxon>
        <taxon>Mycobacteriales</taxon>
        <taxon>Mycobacteriaceae</taxon>
        <taxon>Mycolicibacterium</taxon>
    </lineage>
</organism>
<name>A0A6N4WI80_9MYCO</name>
<evidence type="ECO:0000256" key="5">
    <source>
        <dbReference type="ARBA" id="ARBA00023002"/>
    </source>
</evidence>
<comment type="cofactor">
    <cofactor evidence="1 6">
        <name>FAD</name>
        <dbReference type="ChEBI" id="CHEBI:57692"/>
    </cofactor>
</comment>
<keyword evidence="3 6" id="KW-0285">Flavoprotein</keyword>
<dbReference type="FunFam" id="1.20.140.10:FF:000022">
    <property type="entry name" value="Acyl-CoA dehydrogenase FadE8"/>
    <property type="match status" value="1"/>
</dbReference>
<protein>
    <submittedName>
        <fullName evidence="10">Acyl-CoA dehydrogenase</fullName>
    </submittedName>
</protein>
<feature type="domain" description="Adaptive response protein AidB N-terminal" evidence="9">
    <location>
        <begin position="9"/>
        <end position="162"/>
    </location>
</feature>
<gene>
    <name evidence="10" type="primary">fadE8</name>
    <name evidence="10" type="ORF">MANY_49390</name>
</gene>
<keyword evidence="11" id="KW-1185">Reference proteome</keyword>
<evidence type="ECO:0000313" key="11">
    <source>
        <dbReference type="Proteomes" id="UP000467249"/>
    </source>
</evidence>
<evidence type="ECO:0000313" key="10">
    <source>
        <dbReference type="EMBL" id="BBZ79602.1"/>
    </source>
</evidence>
<dbReference type="Pfam" id="PF02770">
    <property type="entry name" value="Acyl-CoA_dh_M"/>
    <property type="match status" value="1"/>
</dbReference>